<evidence type="ECO:0000256" key="7">
    <source>
        <dbReference type="RuleBase" id="RU363032"/>
    </source>
</evidence>
<feature type="transmembrane region" description="Helical" evidence="7">
    <location>
        <begin position="146"/>
        <end position="165"/>
    </location>
</feature>
<dbReference type="OrthoDB" id="9794684at2"/>
<keyword evidence="2 7" id="KW-0813">Transport</keyword>
<dbReference type="Pfam" id="PF00528">
    <property type="entry name" value="BPD_transp_1"/>
    <property type="match status" value="1"/>
</dbReference>
<evidence type="ECO:0000259" key="8">
    <source>
        <dbReference type="PROSITE" id="PS50928"/>
    </source>
</evidence>
<protein>
    <submittedName>
        <fullName evidence="9">Carbohydrate ABC transporter permease</fullName>
    </submittedName>
</protein>
<gene>
    <name evidence="9" type="ORF">FKZ61_07875</name>
</gene>
<organism evidence="9 10">
    <name type="scientific">Litorilinea aerophila</name>
    <dbReference type="NCBI Taxonomy" id="1204385"/>
    <lineage>
        <taxon>Bacteria</taxon>
        <taxon>Bacillati</taxon>
        <taxon>Chloroflexota</taxon>
        <taxon>Caldilineae</taxon>
        <taxon>Caldilineales</taxon>
        <taxon>Caldilineaceae</taxon>
        <taxon>Litorilinea</taxon>
    </lineage>
</organism>
<keyword evidence="6 7" id="KW-0472">Membrane</keyword>
<dbReference type="GO" id="GO:0005886">
    <property type="term" value="C:plasma membrane"/>
    <property type="evidence" value="ECO:0007669"/>
    <property type="project" value="UniProtKB-SubCell"/>
</dbReference>
<evidence type="ECO:0000256" key="4">
    <source>
        <dbReference type="ARBA" id="ARBA00022692"/>
    </source>
</evidence>
<dbReference type="PANTHER" id="PTHR43744:SF12">
    <property type="entry name" value="ABC TRANSPORTER PERMEASE PROTEIN MG189-RELATED"/>
    <property type="match status" value="1"/>
</dbReference>
<dbReference type="SUPFAM" id="SSF161098">
    <property type="entry name" value="MetI-like"/>
    <property type="match status" value="1"/>
</dbReference>
<dbReference type="InParanoid" id="A0A540VHZ8"/>
<feature type="transmembrane region" description="Helical" evidence="7">
    <location>
        <begin position="186"/>
        <end position="211"/>
    </location>
</feature>
<keyword evidence="5 7" id="KW-1133">Transmembrane helix</keyword>
<reference evidence="9 10" key="1">
    <citation type="submission" date="2019-06" db="EMBL/GenBank/DDBJ databases">
        <title>Genome sequence of Litorilinea aerophila BAA-2444.</title>
        <authorList>
            <person name="Maclea K.S."/>
            <person name="Maurais E.G."/>
            <person name="Iannazzi L.C."/>
        </authorList>
    </citation>
    <scope>NUCLEOTIDE SEQUENCE [LARGE SCALE GENOMIC DNA]</scope>
    <source>
        <strain evidence="9 10">ATCC BAA-2444</strain>
    </source>
</reference>
<keyword evidence="3" id="KW-1003">Cell membrane</keyword>
<comment type="subcellular location">
    <subcellularLocation>
        <location evidence="1 7">Cell membrane</location>
        <topology evidence="1 7">Multi-pass membrane protein</topology>
    </subcellularLocation>
</comment>
<feature type="transmembrane region" description="Helical" evidence="7">
    <location>
        <begin position="110"/>
        <end position="134"/>
    </location>
</feature>
<dbReference type="InterPro" id="IPR000515">
    <property type="entry name" value="MetI-like"/>
</dbReference>
<evidence type="ECO:0000313" key="10">
    <source>
        <dbReference type="Proteomes" id="UP000317371"/>
    </source>
</evidence>
<evidence type="ECO:0000256" key="5">
    <source>
        <dbReference type="ARBA" id="ARBA00022989"/>
    </source>
</evidence>
<evidence type="ECO:0000313" key="9">
    <source>
        <dbReference type="EMBL" id="TQE96397.1"/>
    </source>
</evidence>
<comment type="similarity">
    <text evidence="7">Belongs to the binding-protein-dependent transport system permease family.</text>
</comment>
<evidence type="ECO:0000256" key="2">
    <source>
        <dbReference type="ARBA" id="ARBA00022448"/>
    </source>
</evidence>
<dbReference type="Gene3D" id="1.10.3720.10">
    <property type="entry name" value="MetI-like"/>
    <property type="match status" value="1"/>
</dbReference>
<proteinExistence type="inferred from homology"/>
<dbReference type="EMBL" id="VIGC01000008">
    <property type="protein sequence ID" value="TQE96397.1"/>
    <property type="molecule type" value="Genomic_DNA"/>
</dbReference>
<evidence type="ECO:0000256" key="1">
    <source>
        <dbReference type="ARBA" id="ARBA00004651"/>
    </source>
</evidence>
<comment type="caution">
    <text evidence="9">The sequence shown here is derived from an EMBL/GenBank/DDBJ whole genome shotgun (WGS) entry which is preliminary data.</text>
</comment>
<feature type="transmembrane region" description="Helical" evidence="7">
    <location>
        <begin position="79"/>
        <end position="98"/>
    </location>
</feature>
<dbReference type="AlphaFoldDB" id="A0A540VHZ8"/>
<feature type="domain" description="ABC transmembrane type-1" evidence="8">
    <location>
        <begin position="75"/>
        <end position="265"/>
    </location>
</feature>
<dbReference type="CDD" id="cd06261">
    <property type="entry name" value="TM_PBP2"/>
    <property type="match status" value="1"/>
</dbReference>
<sequence length="280" mass="31474">MTGSQSLNRRLVTSLIYFLLVLGAVVVLTPLAWMISTSLKEEGQVFLFPPRLIPDPVVWRNYPEALTVLPFKIYFQNSAIVSLSAIVGAVLSSSLVAFSFARLRWQGRDWMFLLVLATMMLPGQVTIIPQFLIFRSLGWLDTLLPLIVPYWGAGAFFVFLLRQFFMTIPGELDDAALIDGCSHLGIYWRIILPLSKPALAAVAIFTFQWSWNDFFHALVFLSSRENWTVALGLAAYRNTFGTTWNLLMAASVASILPLVLVFFFAQRYFIQGVVFTGLKG</sequence>
<evidence type="ECO:0000256" key="6">
    <source>
        <dbReference type="ARBA" id="ARBA00023136"/>
    </source>
</evidence>
<feature type="transmembrane region" description="Helical" evidence="7">
    <location>
        <begin position="246"/>
        <end position="265"/>
    </location>
</feature>
<dbReference type="PANTHER" id="PTHR43744">
    <property type="entry name" value="ABC TRANSPORTER PERMEASE PROTEIN MG189-RELATED-RELATED"/>
    <property type="match status" value="1"/>
</dbReference>
<name>A0A540VHZ8_9CHLR</name>
<dbReference type="Proteomes" id="UP000317371">
    <property type="component" value="Unassembled WGS sequence"/>
</dbReference>
<dbReference type="PROSITE" id="PS50928">
    <property type="entry name" value="ABC_TM1"/>
    <property type="match status" value="1"/>
</dbReference>
<keyword evidence="10" id="KW-1185">Reference proteome</keyword>
<keyword evidence="4 7" id="KW-0812">Transmembrane</keyword>
<dbReference type="InterPro" id="IPR035906">
    <property type="entry name" value="MetI-like_sf"/>
</dbReference>
<feature type="transmembrane region" description="Helical" evidence="7">
    <location>
        <begin position="12"/>
        <end position="35"/>
    </location>
</feature>
<accession>A0A540VHZ8</accession>
<dbReference type="GO" id="GO:0055085">
    <property type="term" value="P:transmembrane transport"/>
    <property type="evidence" value="ECO:0007669"/>
    <property type="project" value="InterPro"/>
</dbReference>
<evidence type="ECO:0000256" key="3">
    <source>
        <dbReference type="ARBA" id="ARBA00022475"/>
    </source>
</evidence>